<proteinExistence type="predicted"/>
<dbReference type="PANTHER" id="PTHR33184">
    <property type="entry name" value="PROTEIN TAPETUM DETERMINANT 1-LIKE-RELATED"/>
    <property type="match status" value="1"/>
</dbReference>
<dbReference type="InterPro" id="IPR040361">
    <property type="entry name" value="TPD1"/>
</dbReference>
<name>A0AAW2WMA0_9LAMI</name>
<comment type="caution">
    <text evidence="2">The sequence shown here is derived from an EMBL/GenBank/DDBJ whole genome shotgun (WGS) entry which is preliminary data.</text>
</comment>
<evidence type="ECO:0000256" key="1">
    <source>
        <dbReference type="ARBA" id="ARBA00022729"/>
    </source>
</evidence>
<dbReference type="AlphaFoldDB" id="A0AAW2WMA0"/>
<reference evidence="2" key="2">
    <citation type="journal article" date="2024" name="Plant">
        <title>Genomic evolution and insights into agronomic trait innovations of Sesamum species.</title>
        <authorList>
            <person name="Miao H."/>
            <person name="Wang L."/>
            <person name="Qu L."/>
            <person name="Liu H."/>
            <person name="Sun Y."/>
            <person name="Le M."/>
            <person name="Wang Q."/>
            <person name="Wei S."/>
            <person name="Zheng Y."/>
            <person name="Lin W."/>
            <person name="Duan Y."/>
            <person name="Cao H."/>
            <person name="Xiong S."/>
            <person name="Wang X."/>
            <person name="Wei L."/>
            <person name="Li C."/>
            <person name="Ma Q."/>
            <person name="Ju M."/>
            <person name="Zhao R."/>
            <person name="Li G."/>
            <person name="Mu C."/>
            <person name="Tian Q."/>
            <person name="Mei H."/>
            <person name="Zhang T."/>
            <person name="Gao T."/>
            <person name="Zhang H."/>
        </authorList>
    </citation>
    <scope>NUCLEOTIDE SEQUENCE</scope>
    <source>
        <strain evidence="2">KEN1</strain>
    </source>
</reference>
<keyword evidence="1" id="KW-0732">Signal</keyword>
<reference evidence="2" key="1">
    <citation type="submission" date="2020-06" db="EMBL/GenBank/DDBJ databases">
        <authorList>
            <person name="Li T."/>
            <person name="Hu X."/>
            <person name="Zhang T."/>
            <person name="Song X."/>
            <person name="Zhang H."/>
            <person name="Dai N."/>
            <person name="Sheng W."/>
            <person name="Hou X."/>
            <person name="Wei L."/>
        </authorList>
    </citation>
    <scope>NUCLEOTIDE SEQUENCE</scope>
    <source>
        <strain evidence="2">KEN1</strain>
        <tissue evidence="2">Leaf</tissue>
    </source>
</reference>
<dbReference type="PANTHER" id="PTHR33184:SF34">
    <property type="entry name" value="TPD1 PROTEIN HOMOLOG 1-LIKE"/>
    <property type="match status" value="1"/>
</dbReference>
<protein>
    <submittedName>
        <fullName evidence="2">TPD1 protein1</fullName>
    </submittedName>
</protein>
<dbReference type="Pfam" id="PF24068">
    <property type="entry name" value="TPD1_C"/>
    <property type="match status" value="2"/>
</dbReference>
<organism evidence="2">
    <name type="scientific">Sesamum latifolium</name>
    <dbReference type="NCBI Taxonomy" id="2727402"/>
    <lineage>
        <taxon>Eukaryota</taxon>
        <taxon>Viridiplantae</taxon>
        <taxon>Streptophyta</taxon>
        <taxon>Embryophyta</taxon>
        <taxon>Tracheophyta</taxon>
        <taxon>Spermatophyta</taxon>
        <taxon>Magnoliopsida</taxon>
        <taxon>eudicotyledons</taxon>
        <taxon>Gunneridae</taxon>
        <taxon>Pentapetalae</taxon>
        <taxon>asterids</taxon>
        <taxon>lamiids</taxon>
        <taxon>Lamiales</taxon>
        <taxon>Pedaliaceae</taxon>
        <taxon>Sesamum</taxon>
    </lineage>
</organism>
<evidence type="ECO:0000313" key="2">
    <source>
        <dbReference type="EMBL" id="KAL0443044.1"/>
    </source>
</evidence>
<gene>
    <name evidence="2" type="ORF">Slati_2027100</name>
</gene>
<dbReference type="EMBL" id="JACGWN010000007">
    <property type="protein sequence ID" value="KAL0443044.1"/>
    <property type="molecule type" value="Genomic_DNA"/>
</dbReference>
<accession>A0AAW2WMA0</accession>
<dbReference type="GO" id="GO:0001709">
    <property type="term" value="P:cell fate determination"/>
    <property type="evidence" value="ECO:0007669"/>
    <property type="project" value="TreeGrafter"/>
</dbReference>
<sequence>MKNLKSSEGIRKACMIKGFAFVFMLLLEQDDIDGSNDNDNGDGSMNRIGAGTGQCSKDSILVFQGATSPLPNGIPTYTVEIQNVCVSESSCSISDIHMSCGWFSSARLINPSIFKRIGYDDCLVNDGEPLNPGQSLLSIVGTYGGFQPVDEAETGEPVFSNENHGSHAMKLLITFPEDGNDDDSEGACSKDNIIIDQGPSAPLPDGTPTYTVHIMNVCTSWSCSISNIHLHCGWFSSARKINPTIFRRIAFDDCLVNDGNPLNPGQSISFQYAQTFPYPLSVSSVTCN</sequence>